<keyword evidence="2 7" id="KW-0813">Transport</keyword>
<evidence type="ECO:0000256" key="2">
    <source>
        <dbReference type="ARBA" id="ARBA00022448"/>
    </source>
</evidence>
<dbReference type="OrthoDB" id="2803660at2"/>
<sequence length="317" mass="34031">MAYIVRRVLTAIPVLWIVSIIVFLLIHLIPGNPAQVILGQDATPTAIAALTAQLGLNKPLPIQYIQWLGQVLQGNLGKSLLDGESVNHLIMQRLPVTVELAVCTILVALLIAFPMGILAAVFRGKWLDVTALFSATVGIAVPPFWIGILFLLLFTVRVHWFPSSGYVPIWQNPLQNLQSMVLPAVATGIREAAVLMRMLRGALLDVLDMDFIRTARAKGMSGYGVIIHHALKNALIPVITTGGLQIAGLLGGLVITETIFSLPGFGSLLVQSVFSRDYTTVQGTALIAAVAVVLVNLVVDVLYSVVDPRIQLGGRSA</sequence>
<evidence type="ECO:0000256" key="6">
    <source>
        <dbReference type="ARBA" id="ARBA00023136"/>
    </source>
</evidence>
<dbReference type="RefSeq" id="WP_072874032.1">
    <property type="nucleotide sequence ID" value="NZ_FRAF01000011.1"/>
</dbReference>
<dbReference type="CDD" id="cd06261">
    <property type="entry name" value="TM_PBP2"/>
    <property type="match status" value="1"/>
</dbReference>
<dbReference type="STRING" id="1830138.SAMN05443507_11186"/>
<keyword evidence="3" id="KW-1003">Cell membrane</keyword>
<feature type="transmembrane region" description="Helical" evidence="7">
    <location>
        <begin position="286"/>
        <end position="306"/>
    </location>
</feature>
<keyword evidence="10" id="KW-1185">Reference proteome</keyword>
<comment type="similarity">
    <text evidence="7">Belongs to the binding-protein-dependent transport system permease family.</text>
</comment>
<evidence type="ECO:0000256" key="5">
    <source>
        <dbReference type="ARBA" id="ARBA00022989"/>
    </source>
</evidence>
<protein>
    <submittedName>
        <fullName evidence="9">Peptide/nickel transport system permease protein</fullName>
    </submittedName>
</protein>
<dbReference type="InterPro" id="IPR000515">
    <property type="entry name" value="MetI-like"/>
</dbReference>
<dbReference type="Pfam" id="PF00528">
    <property type="entry name" value="BPD_transp_1"/>
    <property type="match status" value="1"/>
</dbReference>
<dbReference type="GO" id="GO:0005886">
    <property type="term" value="C:plasma membrane"/>
    <property type="evidence" value="ECO:0007669"/>
    <property type="project" value="UniProtKB-SubCell"/>
</dbReference>
<accession>A0A1M6R8R4</accession>
<keyword evidence="4 7" id="KW-0812">Transmembrane</keyword>
<comment type="subcellular location">
    <subcellularLocation>
        <location evidence="1 7">Cell membrane</location>
        <topology evidence="1 7">Multi-pass membrane protein</topology>
    </subcellularLocation>
</comment>
<dbReference type="GO" id="GO:0071916">
    <property type="term" value="F:dipeptide transmembrane transporter activity"/>
    <property type="evidence" value="ECO:0007669"/>
    <property type="project" value="TreeGrafter"/>
</dbReference>
<dbReference type="SUPFAM" id="SSF161098">
    <property type="entry name" value="MetI-like"/>
    <property type="match status" value="1"/>
</dbReference>
<evidence type="ECO:0000256" key="7">
    <source>
        <dbReference type="RuleBase" id="RU363032"/>
    </source>
</evidence>
<feature type="transmembrane region" description="Helical" evidence="7">
    <location>
        <begin position="7"/>
        <end position="29"/>
    </location>
</feature>
<dbReference type="PANTHER" id="PTHR43163">
    <property type="entry name" value="DIPEPTIDE TRANSPORT SYSTEM PERMEASE PROTEIN DPPB-RELATED"/>
    <property type="match status" value="1"/>
</dbReference>
<evidence type="ECO:0000256" key="3">
    <source>
        <dbReference type="ARBA" id="ARBA00022475"/>
    </source>
</evidence>
<dbReference type="InterPro" id="IPR035906">
    <property type="entry name" value="MetI-like_sf"/>
</dbReference>
<dbReference type="Pfam" id="PF19300">
    <property type="entry name" value="BPD_transp_1_N"/>
    <property type="match status" value="1"/>
</dbReference>
<dbReference type="Gene3D" id="1.10.3720.10">
    <property type="entry name" value="MetI-like"/>
    <property type="match status" value="1"/>
</dbReference>
<feature type="domain" description="ABC transmembrane type-1" evidence="8">
    <location>
        <begin position="94"/>
        <end position="303"/>
    </location>
</feature>
<dbReference type="Proteomes" id="UP000184016">
    <property type="component" value="Unassembled WGS sequence"/>
</dbReference>
<feature type="transmembrane region" description="Helical" evidence="7">
    <location>
        <begin position="129"/>
        <end position="160"/>
    </location>
</feature>
<proteinExistence type="inferred from homology"/>
<evidence type="ECO:0000256" key="1">
    <source>
        <dbReference type="ARBA" id="ARBA00004651"/>
    </source>
</evidence>
<organism evidence="9 10">
    <name type="scientific">Alicyclobacillus tolerans</name>
    <dbReference type="NCBI Taxonomy" id="90970"/>
    <lineage>
        <taxon>Bacteria</taxon>
        <taxon>Bacillati</taxon>
        <taxon>Bacillota</taxon>
        <taxon>Bacilli</taxon>
        <taxon>Bacillales</taxon>
        <taxon>Alicyclobacillaceae</taxon>
        <taxon>Alicyclobacillus</taxon>
    </lineage>
</organism>
<evidence type="ECO:0000313" key="10">
    <source>
        <dbReference type="Proteomes" id="UP000184016"/>
    </source>
</evidence>
<evidence type="ECO:0000259" key="8">
    <source>
        <dbReference type="PROSITE" id="PS50928"/>
    </source>
</evidence>
<gene>
    <name evidence="9" type="ORF">SAMN05443507_11186</name>
</gene>
<evidence type="ECO:0000256" key="4">
    <source>
        <dbReference type="ARBA" id="ARBA00022692"/>
    </source>
</evidence>
<keyword evidence="5 7" id="KW-1133">Transmembrane helix</keyword>
<dbReference type="InterPro" id="IPR045621">
    <property type="entry name" value="BPD_transp_1_N"/>
</dbReference>
<dbReference type="EMBL" id="FRAF01000011">
    <property type="protein sequence ID" value="SHK28718.1"/>
    <property type="molecule type" value="Genomic_DNA"/>
</dbReference>
<feature type="transmembrane region" description="Helical" evidence="7">
    <location>
        <begin position="98"/>
        <end position="122"/>
    </location>
</feature>
<dbReference type="PANTHER" id="PTHR43163:SF6">
    <property type="entry name" value="DIPEPTIDE TRANSPORT SYSTEM PERMEASE PROTEIN DPPB-RELATED"/>
    <property type="match status" value="1"/>
</dbReference>
<name>A0A1M6R8R4_9BACL</name>
<reference evidence="10" key="1">
    <citation type="submission" date="2016-11" db="EMBL/GenBank/DDBJ databases">
        <authorList>
            <person name="Varghese N."/>
            <person name="Submissions S."/>
        </authorList>
    </citation>
    <scope>NUCLEOTIDE SEQUENCE [LARGE SCALE GENOMIC DNA]</scope>
    <source>
        <strain evidence="10">USBA-503</strain>
    </source>
</reference>
<keyword evidence="6 7" id="KW-0472">Membrane</keyword>
<dbReference type="PROSITE" id="PS50928">
    <property type="entry name" value="ABC_TM1"/>
    <property type="match status" value="1"/>
</dbReference>
<evidence type="ECO:0000313" key="9">
    <source>
        <dbReference type="EMBL" id="SHK28718.1"/>
    </source>
</evidence>
<dbReference type="AlphaFoldDB" id="A0A1M6R8R4"/>